<dbReference type="WBParaSite" id="ALUE_0000442001-mRNA-1">
    <property type="protein sequence ID" value="ALUE_0000442001-mRNA-1"/>
    <property type="gene ID" value="ALUE_0000442001"/>
</dbReference>
<keyword evidence="1" id="KW-0732">Signal</keyword>
<organism evidence="2 3">
    <name type="scientific">Ascaris lumbricoides</name>
    <name type="common">Giant roundworm</name>
    <dbReference type="NCBI Taxonomy" id="6252"/>
    <lineage>
        <taxon>Eukaryota</taxon>
        <taxon>Metazoa</taxon>
        <taxon>Ecdysozoa</taxon>
        <taxon>Nematoda</taxon>
        <taxon>Chromadorea</taxon>
        <taxon>Rhabditida</taxon>
        <taxon>Spirurina</taxon>
        <taxon>Ascaridomorpha</taxon>
        <taxon>Ascaridoidea</taxon>
        <taxon>Ascarididae</taxon>
        <taxon>Ascaris</taxon>
    </lineage>
</organism>
<dbReference type="Proteomes" id="UP000036681">
    <property type="component" value="Unplaced"/>
</dbReference>
<protein>
    <submittedName>
        <fullName evidence="3">Uncharacterized protein</fullName>
    </submittedName>
</protein>
<keyword evidence="2" id="KW-1185">Reference proteome</keyword>
<accession>A0A9J2P3L1</accession>
<dbReference type="AlphaFoldDB" id="A0A9J2P3L1"/>
<proteinExistence type="predicted"/>
<evidence type="ECO:0000313" key="3">
    <source>
        <dbReference type="WBParaSite" id="ALUE_0000442001-mRNA-1"/>
    </source>
</evidence>
<feature type="signal peptide" evidence="1">
    <location>
        <begin position="1"/>
        <end position="28"/>
    </location>
</feature>
<evidence type="ECO:0000256" key="1">
    <source>
        <dbReference type="SAM" id="SignalP"/>
    </source>
</evidence>
<sequence>MAVSGFFGFFALILYLNILSGTTGTADSQHIMLSLCFCHLRAKYLSSFAYYAVRAFVLLNADSPSVDDIAAKSSRKDEISAIVRKRLQLALYLKEETRTLGFLLLRDEQVVSMTANGPSPKDNHCAKLPKQLARTPWWRWSGNVEDAVRLCSASTNATHADTSIRIFLMLCMCMCCFCSLPHSGVSDLNKSITTIFLVPRKF</sequence>
<name>A0A9J2P3L1_ASCLU</name>
<reference evidence="3" key="1">
    <citation type="submission" date="2023-03" db="UniProtKB">
        <authorList>
            <consortium name="WormBaseParasite"/>
        </authorList>
    </citation>
    <scope>IDENTIFICATION</scope>
</reference>
<evidence type="ECO:0000313" key="2">
    <source>
        <dbReference type="Proteomes" id="UP000036681"/>
    </source>
</evidence>
<feature type="chain" id="PRO_5039919283" evidence="1">
    <location>
        <begin position="29"/>
        <end position="202"/>
    </location>
</feature>